<dbReference type="SUPFAM" id="SSF49464">
    <property type="entry name" value="Carboxypeptidase regulatory domain-like"/>
    <property type="match status" value="1"/>
</dbReference>
<evidence type="ECO:0008006" key="6">
    <source>
        <dbReference type="Google" id="ProtNLM"/>
    </source>
</evidence>
<dbReference type="Pfam" id="PF14905">
    <property type="entry name" value="OMP_b-brl_3"/>
    <property type="match status" value="1"/>
</dbReference>
<organism evidence="4 5">
    <name type="scientific">Prevotella histicola F0411</name>
    <dbReference type="NCBI Taxonomy" id="857291"/>
    <lineage>
        <taxon>Bacteria</taxon>
        <taxon>Pseudomonadati</taxon>
        <taxon>Bacteroidota</taxon>
        <taxon>Bacteroidia</taxon>
        <taxon>Bacteroidales</taxon>
        <taxon>Prevotellaceae</taxon>
        <taxon>Prevotella</taxon>
    </lineage>
</organism>
<comment type="caution">
    <text evidence="4">The sequence shown here is derived from an EMBL/GenBank/DDBJ whole genome shotgun (WGS) entry which is preliminary data.</text>
</comment>
<name>G6AI96_9BACT</name>
<dbReference type="Pfam" id="PF13715">
    <property type="entry name" value="CarbopepD_reg_2"/>
    <property type="match status" value="1"/>
</dbReference>
<accession>G6AI96</accession>
<dbReference type="EMBL" id="AFXP01000019">
    <property type="protein sequence ID" value="EHG15602.1"/>
    <property type="molecule type" value="Genomic_DNA"/>
</dbReference>
<reference evidence="4 5" key="1">
    <citation type="submission" date="2011-10" db="EMBL/GenBank/DDBJ databases">
        <title>The Genome Sequence of Prevotella histicola F0411.</title>
        <authorList>
            <consortium name="The Broad Institute Genome Sequencing Platform"/>
            <person name="Earl A."/>
            <person name="Ward D."/>
            <person name="Feldgarden M."/>
            <person name="Gevers D."/>
            <person name="Izard J."/>
            <person name="Ganesan A."/>
            <person name="Blanton J.M."/>
            <person name="Baranova O.V."/>
            <person name="Tanner A.C."/>
            <person name="Mathney J.M.J."/>
            <person name="Dewhirst F.E."/>
            <person name="Young S.K."/>
            <person name="Zeng Q."/>
            <person name="Gargeya S."/>
            <person name="Fitzgerald M."/>
            <person name="Haas B."/>
            <person name="Abouelleil A."/>
            <person name="Alvarado L."/>
            <person name="Arachchi H.M."/>
            <person name="Berlin A."/>
            <person name="Brown A."/>
            <person name="Chapman S.B."/>
            <person name="Chen Z."/>
            <person name="Dunbar C."/>
            <person name="Freedman E."/>
            <person name="Gearin G."/>
            <person name="Gellesch M."/>
            <person name="Goldberg J."/>
            <person name="Griggs A."/>
            <person name="Gujja S."/>
            <person name="Heiman D."/>
            <person name="Howarth C."/>
            <person name="Larson L."/>
            <person name="Lui A."/>
            <person name="MacDonald P.J.P."/>
            <person name="Montmayeur A."/>
            <person name="Murphy C."/>
            <person name="Neiman D."/>
            <person name="Pearson M."/>
            <person name="Priest M."/>
            <person name="Roberts A."/>
            <person name="Saif S."/>
            <person name="Shea T."/>
            <person name="Shenoy N."/>
            <person name="Sisk P."/>
            <person name="Stolte C."/>
            <person name="Sykes S."/>
            <person name="Wortman J."/>
            <person name="Nusbaum C."/>
            <person name="Birren B."/>
        </authorList>
    </citation>
    <scope>NUCLEOTIDE SEQUENCE [LARGE SCALE GENOMIC DNA]</scope>
    <source>
        <strain evidence="4 5">F0411</strain>
    </source>
</reference>
<keyword evidence="1" id="KW-0732">Signal</keyword>
<dbReference type="GeneID" id="66731836"/>
<dbReference type="AlphaFoldDB" id="G6AI96"/>
<gene>
    <name evidence="4" type="ORF">HMPREF9138_01823</name>
</gene>
<keyword evidence="5" id="KW-1185">Reference proteome</keyword>
<feature type="signal peptide" evidence="1">
    <location>
        <begin position="1"/>
        <end position="19"/>
    </location>
</feature>
<dbReference type="Pfam" id="PF07715">
    <property type="entry name" value="Plug"/>
    <property type="match status" value="1"/>
</dbReference>
<dbReference type="InterPro" id="IPR012910">
    <property type="entry name" value="Plug_dom"/>
</dbReference>
<proteinExistence type="predicted"/>
<dbReference type="PATRIC" id="fig|857291.3.peg.1822"/>
<feature type="chain" id="PRO_5003485106" description="Outer membrane protein beta-barrel domain-containing protein" evidence="1">
    <location>
        <begin position="20"/>
        <end position="773"/>
    </location>
</feature>
<sequence>MKKVLLFILILLSCIKANSQCISGNITDENNNPLSFANIAVLSGKDSTLLGGTVSDEQGIFQIEKIEDGSILKISYIGYKTEFIIYTGQSFLTIALGNDATLLKEVVVKATLPKTRLKGEGMITNVVGSFLAKTSSVYQMLNLVPMVSVQNENIIVLGRGTPLIYIDGRPMQSSTELQTLKPEDIKNIEVINNPGTKYPATTTCVLKITTLRNRNQGLGISNQITSQLNEKRQMTWFDALRISKQTTHWDFNVYLFGEINKRPDDKQMRQHTLVGDSWLQTTDIAQTYKNVNPYGKLSASYLLNDSNSIGACVYYDRYAYNRGEGTSNVTILKNGSLDEKTFSEYHSIAQSKNFGSNLYYYGKVGKLGVDFNTDYMWYGKKEPMNIHEVYTGTDAIKHTEDINTHRHTYNWLIASKLVLSYPVWNGTLSWGIEGSKTNRKEYYSVLPENKVSNVSNHIDEIMQAMMVDYARQFGPLSVQVGLRYEHLNFKFYDHDVLQEEASKKYNDIFPSLSLSMPVGRTQMQLSYGVDVSRPSYSQLRSGIQYDNRFTYEGGNPLLRPTFTRNISYTLSWKWITFTSMVQLFKNEVTYLSTPYNNNPRILILNPVNMPNYNKLVFNLSLQPKIGIYQLSFNAGLSKQWYKMDISDGNNLNAPLANFNITNTFETKWATLSLGLQANTRGGETNTYLRKASFATNFSAYKQLLKDRLTLSFYVYDIFGTNNNKFTLYSGPNNWTEFDHYSCSYVQLSVKYQFNLRNSKYKGTGAGQSQKKRM</sequence>
<dbReference type="STRING" id="857291.HMPREF9138_01823"/>
<evidence type="ECO:0000259" key="2">
    <source>
        <dbReference type="Pfam" id="PF07715"/>
    </source>
</evidence>
<dbReference type="InterPro" id="IPR037066">
    <property type="entry name" value="Plug_dom_sf"/>
</dbReference>
<dbReference type="Proteomes" id="UP000004597">
    <property type="component" value="Unassembled WGS sequence"/>
</dbReference>
<feature type="domain" description="TonB-dependent receptor plug" evidence="2">
    <location>
        <begin position="134"/>
        <end position="195"/>
    </location>
</feature>
<dbReference type="InterPro" id="IPR041700">
    <property type="entry name" value="OMP_b-brl_3"/>
</dbReference>
<dbReference type="InterPro" id="IPR008969">
    <property type="entry name" value="CarboxyPept-like_regulatory"/>
</dbReference>
<dbReference type="Gene3D" id="2.170.130.10">
    <property type="entry name" value="TonB-dependent receptor, plug domain"/>
    <property type="match status" value="1"/>
</dbReference>
<evidence type="ECO:0000256" key="1">
    <source>
        <dbReference type="SAM" id="SignalP"/>
    </source>
</evidence>
<evidence type="ECO:0000259" key="3">
    <source>
        <dbReference type="Pfam" id="PF14905"/>
    </source>
</evidence>
<dbReference type="SUPFAM" id="SSF56935">
    <property type="entry name" value="Porins"/>
    <property type="match status" value="1"/>
</dbReference>
<feature type="domain" description="Outer membrane protein beta-barrel" evidence="3">
    <location>
        <begin position="370"/>
        <end position="751"/>
    </location>
</feature>
<evidence type="ECO:0000313" key="5">
    <source>
        <dbReference type="Proteomes" id="UP000004597"/>
    </source>
</evidence>
<dbReference type="HOGENOM" id="CLU_017617_3_0_10"/>
<dbReference type="RefSeq" id="WP_008823733.1">
    <property type="nucleotide sequence ID" value="NZ_JH376765.1"/>
</dbReference>
<protein>
    <recommendedName>
        <fullName evidence="6">Outer membrane protein beta-barrel domain-containing protein</fullName>
    </recommendedName>
</protein>
<evidence type="ECO:0000313" key="4">
    <source>
        <dbReference type="EMBL" id="EHG15602.1"/>
    </source>
</evidence>